<proteinExistence type="predicted"/>
<comment type="caution">
    <text evidence="1">The sequence shown here is derived from an EMBL/GenBank/DDBJ whole genome shotgun (WGS) entry which is preliminary data.</text>
</comment>
<sequence length="229" mass="23505">MLLLVHSGKGLESARAQGVRVLSGLGVSGGGGLRPCPKYSWGTGARAVGQETCATEMPSCHTDTEPFSQAALGSGARMASAVPGSMGSGEVHTTLQMDSHVLPGEAQDASQEGQLLGKGTQSGKGNCSCLVLAVSPPLCLPLLSLGPGTKAPEHGSLPERPLVCGSAAGSPREAPGSTLRSSRCSCRSCSQVRLLLCPTKQAFDLVFEDLPDAHKVDILQSCRREPLSS</sequence>
<evidence type="ECO:0000313" key="1">
    <source>
        <dbReference type="EMBL" id="VTJ84120.1"/>
    </source>
</evidence>
<accession>A0A5E4CS52</accession>
<dbReference type="EMBL" id="CABDUW010001802">
    <property type="protein sequence ID" value="VTJ84120.1"/>
    <property type="molecule type" value="Genomic_DNA"/>
</dbReference>
<name>A0A5E4CS52_MARMO</name>
<reference evidence="1" key="1">
    <citation type="submission" date="2019-04" db="EMBL/GenBank/DDBJ databases">
        <authorList>
            <person name="Alioto T."/>
            <person name="Alioto T."/>
        </authorList>
    </citation>
    <scope>NUCLEOTIDE SEQUENCE [LARGE SCALE GENOMIC DNA]</scope>
</reference>
<protein>
    <submittedName>
        <fullName evidence="1">Uncharacterized protein</fullName>
    </submittedName>
</protein>
<organism evidence="1">
    <name type="scientific">Marmota monax</name>
    <name type="common">Woodchuck</name>
    <dbReference type="NCBI Taxonomy" id="9995"/>
    <lineage>
        <taxon>Eukaryota</taxon>
        <taxon>Metazoa</taxon>
        <taxon>Chordata</taxon>
        <taxon>Craniata</taxon>
        <taxon>Vertebrata</taxon>
        <taxon>Euteleostomi</taxon>
        <taxon>Mammalia</taxon>
        <taxon>Eutheria</taxon>
        <taxon>Euarchontoglires</taxon>
        <taxon>Glires</taxon>
        <taxon>Rodentia</taxon>
        <taxon>Sciuromorpha</taxon>
        <taxon>Sciuridae</taxon>
        <taxon>Xerinae</taxon>
        <taxon>Marmotini</taxon>
        <taxon>Marmota</taxon>
    </lineage>
</organism>
<dbReference type="AlphaFoldDB" id="A0A5E4CS52"/>
<gene>
    <name evidence="1" type="ORF">MONAX_5E030379</name>
</gene>